<dbReference type="PANTHER" id="PTHR47894">
    <property type="entry name" value="HTH-TYPE TRANSCRIPTIONAL REGULATOR GADX"/>
    <property type="match status" value="1"/>
</dbReference>
<proteinExistence type="predicted"/>
<dbReference type="Pfam" id="PF12625">
    <property type="entry name" value="Arabinose_bd"/>
    <property type="match status" value="1"/>
</dbReference>
<dbReference type="InterPro" id="IPR009057">
    <property type="entry name" value="Homeodomain-like_sf"/>
</dbReference>
<dbReference type="AlphaFoldDB" id="A0A1G9W1S5"/>
<protein>
    <submittedName>
        <fullName evidence="5">AraC-type DNA-binding protein</fullName>
    </submittedName>
</protein>
<keyword evidence="2 5" id="KW-0238">DNA-binding</keyword>
<accession>A0A1G9W1S5</accession>
<dbReference type="PROSITE" id="PS01124">
    <property type="entry name" value="HTH_ARAC_FAMILY_2"/>
    <property type="match status" value="1"/>
</dbReference>
<dbReference type="SUPFAM" id="SSF46689">
    <property type="entry name" value="Homeodomain-like"/>
    <property type="match status" value="1"/>
</dbReference>
<dbReference type="Gene3D" id="1.10.10.60">
    <property type="entry name" value="Homeodomain-like"/>
    <property type="match status" value="1"/>
</dbReference>
<evidence type="ECO:0000313" key="5">
    <source>
        <dbReference type="EMBL" id="SDM78474.1"/>
    </source>
</evidence>
<organism evidence="5 6">
    <name type="scientific">Methylobacterium phyllostachyos</name>
    <dbReference type="NCBI Taxonomy" id="582672"/>
    <lineage>
        <taxon>Bacteria</taxon>
        <taxon>Pseudomonadati</taxon>
        <taxon>Pseudomonadota</taxon>
        <taxon>Alphaproteobacteria</taxon>
        <taxon>Hyphomicrobiales</taxon>
        <taxon>Methylobacteriaceae</taxon>
        <taxon>Methylobacterium</taxon>
    </lineage>
</organism>
<dbReference type="Pfam" id="PF12833">
    <property type="entry name" value="HTH_18"/>
    <property type="match status" value="1"/>
</dbReference>
<dbReference type="InterPro" id="IPR018060">
    <property type="entry name" value="HTH_AraC"/>
</dbReference>
<name>A0A1G9W1S5_9HYPH</name>
<gene>
    <name evidence="5" type="ORF">SAMN05216360_103363</name>
</gene>
<evidence type="ECO:0000256" key="3">
    <source>
        <dbReference type="ARBA" id="ARBA00023163"/>
    </source>
</evidence>
<evidence type="ECO:0000256" key="1">
    <source>
        <dbReference type="ARBA" id="ARBA00023015"/>
    </source>
</evidence>
<dbReference type="InterPro" id="IPR032687">
    <property type="entry name" value="AraC-type_N"/>
</dbReference>
<dbReference type="PANTHER" id="PTHR47894:SF4">
    <property type="entry name" value="HTH-TYPE TRANSCRIPTIONAL REGULATOR GADX"/>
    <property type="match status" value="1"/>
</dbReference>
<sequence length="334" mass="36339">MTVGTIRATVLARVVRNLDARSGQADALLHEVGLNRGLISDDYSLVSLKSYARFFDRAAAELGDRWFGLRLGTEIRPVDLGPIGALMSNASTLSQGLDDLCRHIEALQSATAFSIHRRGAQTHLTYRITDPTVGPAIQDAEFTLSATCNVIRSLIGSHWSPIELHLRHPAPQTTAIAQQTIGAPVVFGNSLNSIVLRSADLALAPLNAQPDLRTFLERHVLDLIQEKGSHRSTAERVDAVIALLLPHGVPTLARVAGEIGWSARSLQRALTDEGTSLRTLVQQHRHRVAQAMLEERTHSHAAIAHALGYADATVFWRAYKSWTGSPPSGIRKGH</sequence>
<evidence type="ECO:0000256" key="2">
    <source>
        <dbReference type="ARBA" id="ARBA00023125"/>
    </source>
</evidence>
<dbReference type="GO" id="GO:0003700">
    <property type="term" value="F:DNA-binding transcription factor activity"/>
    <property type="evidence" value="ECO:0007669"/>
    <property type="project" value="InterPro"/>
</dbReference>
<dbReference type="EMBL" id="FNHS01000003">
    <property type="protein sequence ID" value="SDM78474.1"/>
    <property type="molecule type" value="Genomic_DNA"/>
</dbReference>
<reference evidence="6" key="1">
    <citation type="submission" date="2016-10" db="EMBL/GenBank/DDBJ databases">
        <authorList>
            <person name="Varghese N."/>
            <person name="Submissions S."/>
        </authorList>
    </citation>
    <scope>NUCLEOTIDE SEQUENCE [LARGE SCALE GENOMIC DNA]</scope>
    <source>
        <strain evidence="6">BL47</strain>
    </source>
</reference>
<evidence type="ECO:0000259" key="4">
    <source>
        <dbReference type="PROSITE" id="PS01124"/>
    </source>
</evidence>
<keyword evidence="6" id="KW-1185">Reference proteome</keyword>
<dbReference type="Proteomes" id="UP000198704">
    <property type="component" value="Unassembled WGS sequence"/>
</dbReference>
<dbReference type="GO" id="GO:0005829">
    <property type="term" value="C:cytosol"/>
    <property type="evidence" value="ECO:0007669"/>
    <property type="project" value="TreeGrafter"/>
</dbReference>
<dbReference type="STRING" id="582672.SAMN05216360_103363"/>
<keyword evidence="1" id="KW-0805">Transcription regulation</keyword>
<keyword evidence="3" id="KW-0804">Transcription</keyword>
<evidence type="ECO:0000313" key="6">
    <source>
        <dbReference type="Proteomes" id="UP000198704"/>
    </source>
</evidence>
<feature type="domain" description="HTH araC/xylS-type" evidence="4">
    <location>
        <begin position="235"/>
        <end position="333"/>
    </location>
</feature>
<dbReference type="GO" id="GO:0000976">
    <property type="term" value="F:transcription cis-regulatory region binding"/>
    <property type="evidence" value="ECO:0007669"/>
    <property type="project" value="TreeGrafter"/>
</dbReference>
<dbReference type="SMART" id="SM00342">
    <property type="entry name" value="HTH_ARAC"/>
    <property type="match status" value="1"/>
</dbReference>